<dbReference type="RefSeq" id="XP_008719380.1">
    <property type="nucleotide sequence ID" value="XM_008721158.1"/>
</dbReference>
<evidence type="ECO:0000256" key="9">
    <source>
        <dbReference type="ARBA" id="ARBA00034045"/>
    </source>
</evidence>
<evidence type="ECO:0000256" key="5">
    <source>
        <dbReference type="ARBA" id="ARBA00022525"/>
    </source>
</evidence>
<dbReference type="Gene3D" id="3.40.50.1820">
    <property type="entry name" value="alpha/beta hydrolase"/>
    <property type="match status" value="1"/>
</dbReference>
<dbReference type="InParanoid" id="W2RQJ3"/>
<keyword evidence="5 12" id="KW-0964">Secreted</keyword>
<dbReference type="InterPro" id="IPR011150">
    <property type="entry name" value="Cutinase_monf"/>
</dbReference>
<keyword evidence="7 12" id="KW-0378">Hydrolase</keyword>
<dbReference type="GeneID" id="19974168"/>
<feature type="disulfide bond" evidence="11">
    <location>
        <begin position="45"/>
        <end position="120"/>
    </location>
</feature>
<dbReference type="GO" id="GO:0005576">
    <property type="term" value="C:extracellular region"/>
    <property type="evidence" value="ECO:0007669"/>
    <property type="project" value="UniProtKB-SubCell"/>
</dbReference>
<evidence type="ECO:0000256" key="8">
    <source>
        <dbReference type="ARBA" id="ARBA00023157"/>
    </source>
</evidence>
<dbReference type="InterPro" id="IPR043580">
    <property type="entry name" value="CUTINASE_1"/>
</dbReference>
<comment type="catalytic activity">
    <reaction evidence="9 12">
        <text>cutin + H2O = cutin monomers.</text>
        <dbReference type="EC" id="3.1.1.74"/>
    </reaction>
</comment>
<reference evidence="13 14" key="1">
    <citation type="submission" date="2013-03" db="EMBL/GenBank/DDBJ databases">
        <title>The Genome Sequence of Phialophora europaea CBS 101466.</title>
        <authorList>
            <consortium name="The Broad Institute Genomics Platform"/>
            <person name="Cuomo C."/>
            <person name="de Hoog S."/>
            <person name="Gorbushina A."/>
            <person name="Walker B."/>
            <person name="Young S.K."/>
            <person name="Zeng Q."/>
            <person name="Gargeya S."/>
            <person name="Fitzgerald M."/>
            <person name="Haas B."/>
            <person name="Abouelleil A."/>
            <person name="Allen A.W."/>
            <person name="Alvarado L."/>
            <person name="Arachchi H.M."/>
            <person name="Berlin A.M."/>
            <person name="Chapman S.B."/>
            <person name="Gainer-Dewar J."/>
            <person name="Goldberg J."/>
            <person name="Griggs A."/>
            <person name="Gujja S."/>
            <person name="Hansen M."/>
            <person name="Howarth C."/>
            <person name="Imamovic A."/>
            <person name="Ireland A."/>
            <person name="Larimer J."/>
            <person name="McCowan C."/>
            <person name="Murphy C."/>
            <person name="Pearson M."/>
            <person name="Poon T.W."/>
            <person name="Priest M."/>
            <person name="Roberts A."/>
            <person name="Saif S."/>
            <person name="Shea T."/>
            <person name="Sisk P."/>
            <person name="Sykes S."/>
            <person name="Wortman J."/>
            <person name="Nusbaum C."/>
            <person name="Birren B."/>
        </authorList>
    </citation>
    <scope>NUCLEOTIDE SEQUENCE [LARGE SCALE GENOMIC DNA]</scope>
    <source>
        <strain evidence="13 14">CBS 101466</strain>
    </source>
</reference>
<keyword evidence="8 11" id="KW-1015">Disulfide bond</keyword>
<feature type="active site" description="Proton donor/acceptor" evidence="10">
    <location>
        <position position="196"/>
    </location>
</feature>
<dbReference type="GO" id="GO:0016052">
    <property type="term" value="P:carbohydrate catabolic process"/>
    <property type="evidence" value="ECO:0007669"/>
    <property type="project" value="TreeGrafter"/>
</dbReference>
<dbReference type="EMBL" id="KB822722">
    <property type="protein sequence ID" value="ETN38791.1"/>
    <property type="molecule type" value="Genomic_DNA"/>
</dbReference>
<dbReference type="STRING" id="1220924.W2RQJ3"/>
<comment type="subcellular location">
    <subcellularLocation>
        <location evidence="1 12">Secreted</location>
    </subcellularLocation>
</comment>
<dbReference type="PRINTS" id="PR00129">
    <property type="entry name" value="CUTINASE"/>
</dbReference>
<comment type="function">
    <text evidence="12">Catalyzes the hydrolysis of complex carboxylic polyesters found in the cell wall of plants. Degrades cutin, a macromolecule that forms the structure of the plant cuticle.</text>
</comment>
<dbReference type="SMART" id="SM01110">
    <property type="entry name" value="Cutinase"/>
    <property type="match status" value="1"/>
</dbReference>
<sequence length="216" mass="22102">MHLALIFAALASLLTLTTSAPTPVPSDLEDRQSLNPTRNDLSGPCKAITVIFARGTTELGNVGLFAGPPFFNALGAIVGYDNVAVQGVSYPADIPGYLLGGSDAGSKTLAGLVVQAASKCPATQIVVGGYSQGAQLVHKGMRQVSADVASRVAAVALFGDPDNGQPVQGVSSDDVITFCHEDDLICKGAPIVLAAHLSYALDGPSAARFVAQRVQV</sequence>
<dbReference type="VEuPathDB" id="FungiDB:HMPREF1541_06829"/>
<evidence type="ECO:0000256" key="1">
    <source>
        <dbReference type="ARBA" id="ARBA00004613"/>
    </source>
</evidence>
<gene>
    <name evidence="13" type="ORF">HMPREF1541_06829</name>
</gene>
<dbReference type="GO" id="GO:0050525">
    <property type="term" value="F:cutinase activity"/>
    <property type="evidence" value="ECO:0007669"/>
    <property type="project" value="UniProtKB-UniRule"/>
</dbReference>
<dbReference type="SUPFAM" id="SSF53474">
    <property type="entry name" value="alpha/beta-Hydrolases"/>
    <property type="match status" value="1"/>
</dbReference>
<evidence type="ECO:0000256" key="12">
    <source>
        <dbReference type="RuleBase" id="RU361263"/>
    </source>
</evidence>
<evidence type="ECO:0000256" key="11">
    <source>
        <dbReference type="PIRSR" id="PIRSR611150-2"/>
    </source>
</evidence>
<protein>
    <recommendedName>
        <fullName evidence="3 12">Cutinase</fullName>
        <ecNumber evidence="3 12">3.1.1.74</ecNumber>
    </recommendedName>
</protein>
<dbReference type="PANTHER" id="PTHR48250">
    <property type="entry name" value="CUTINASE 2-RELATED"/>
    <property type="match status" value="1"/>
</dbReference>
<dbReference type="PANTHER" id="PTHR48250:SF1">
    <property type="entry name" value="CUTINASE"/>
    <property type="match status" value="1"/>
</dbReference>
<feature type="active site" description="Nucleophile" evidence="10">
    <location>
        <position position="131"/>
    </location>
</feature>
<accession>W2RQJ3</accession>
<dbReference type="InterPro" id="IPR029058">
    <property type="entry name" value="AB_hydrolase_fold"/>
</dbReference>
<dbReference type="Pfam" id="PF01083">
    <property type="entry name" value="Cutinase"/>
    <property type="match status" value="1"/>
</dbReference>
<comment type="similarity">
    <text evidence="2 12">Belongs to the cutinase family.</text>
</comment>
<dbReference type="eggNOG" id="ENOG502S3AW">
    <property type="taxonomic scope" value="Eukaryota"/>
</dbReference>
<evidence type="ECO:0000256" key="7">
    <source>
        <dbReference type="ARBA" id="ARBA00022801"/>
    </source>
</evidence>
<evidence type="ECO:0000313" key="13">
    <source>
        <dbReference type="EMBL" id="ETN38791.1"/>
    </source>
</evidence>
<dbReference type="OrthoDB" id="3225429at2759"/>
<organism evidence="13 14">
    <name type="scientific">Cyphellophora europaea (strain CBS 101466)</name>
    <name type="common">Phialophora europaea</name>
    <dbReference type="NCBI Taxonomy" id="1220924"/>
    <lineage>
        <taxon>Eukaryota</taxon>
        <taxon>Fungi</taxon>
        <taxon>Dikarya</taxon>
        <taxon>Ascomycota</taxon>
        <taxon>Pezizomycotina</taxon>
        <taxon>Eurotiomycetes</taxon>
        <taxon>Chaetothyriomycetidae</taxon>
        <taxon>Chaetothyriales</taxon>
        <taxon>Cyphellophoraceae</taxon>
        <taxon>Cyphellophora</taxon>
    </lineage>
</organism>
<evidence type="ECO:0000256" key="10">
    <source>
        <dbReference type="PIRSR" id="PIRSR611150-1"/>
    </source>
</evidence>
<dbReference type="InterPro" id="IPR000675">
    <property type="entry name" value="Cutinase/axe"/>
</dbReference>
<name>W2RQJ3_CYPE1</name>
<keyword evidence="14" id="KW-1185">Reference proteome</keyword>
<evidence type="ECO:0000256" key="3">
    <source>
        <dbReference type="ARBA" id="ARBA00013095"/>
    </source>
</evidence>
<feature type="signal peptide" evidence="12">
    <location>
        <begin position="1"/>
        <end position="19"/>
    </location>
</feature>
<dbReference type="Proteomes" id="UP000030752">
    <property type="component" value="Unassembled WGS sequence"/>
</dbReference>
<feature type="active site" evidence="10">
    <location>
        <position position="183"/>
    </location>
</feature>
<keyword evidence="4 12" id="KW-0719">Serine esterase</keyword>
<dbReference type="AlphaFoldDB" id="W2RQJ3"/>
<dbReference type="EC" id="3.1.1.74" evidence="3 12"/>
<keyword evidence="6 12" id="KW-0732">Signal</keyword>
<evidence type="ECO:0000313" key="14">
    <source>
        <dbReference type="Proteomes" id="UP000030752"/>
    </source>
</evidence>
<evidence type="ECO:0000256" key="2">
    <source>
        <dbReference type="ARBA" id="ARBA00007534"/>
    </source>
</evidence>
<feature type="disulfide bond" evidence="11">
    <location>
        <begin position="179"/>
        <end position="186"/>
    </location>
</feature>
<proteinExistence type="inferred from homology"/>
<dbReference type="PROSITE" id="PS00155">
    <property type="entry name" value="CUTINASE_1"/>
    <property type="match status" value="1"/>
</dbReference>
<dbReference type="HOGENOM" id="CLU_040058_2_2_1"/>
<feature type="chain" id="PRO_5005149968" description="Cutinase" evidence="12">
    <location>
        <begin position="20"/>
        <end position="216"/>
    </location>
</feature>
<evidence type="ECO:0000256" key="6">
    <source>
        <dbReference type="ARBA" id="ARBA00022729"/>
    </source>
</evidence>
<evidence type="ECO:0000256" key="4">
    <source>
        <dbReference type="ARBA" id="ARBA00022487"/>
    </source>
</evidence>